<comment type="caution">
    <text evidence="6">The sequence shown here is derived from an EMBL/GenBank/DDBJ whole genome shotgun (WGS) entry which is preliminary data.</text>
</comment>
<dbReference type="GO" id="GO:0016301">
    <property type="term" value="F:kinase activity"/>
    <property type="evidence" value="ECO:0007669"/>
    <property type="project" value="UniProtKB-KW"/>
</dbReference>
<evidence type="ECO:0000313" key="7">
    <source>
        <dbReference type="Proteomes" id="UP000708298"/>
    </source>
</evidence>
<dbReference type="PANTHER" id="PTHR43095:SF3">
    <property type="entry name" value="L-XYLULOSE_3-KETO-L-GULONATE KINASE"/>
    <property type="match status" value="1"/>
</dbReference>
<dbReference type="AlphaFoldDB" id="A0A963YWK1"/>
<dbReference type="InterPro" id="IPR018484">
    <property type="entry name" value="FGGY_N"/>
</dbReference>
<gene>
    <name evidence="6" type="ORF">ASILVAE211_25040</name>
</gene>
<dbReference type="InterPro" id="IPR050406">
    <property type="entry name" value="FGGY_Carb_Kinase"/>
</dbReference>
<dbReference type="Proteomes" id="UP000708298">
    <property type="component" value="Unassembled WGS sequence"/>
</dbReference>
<dbReference type="Pfam" id="PF00370">
    <property type="entry name" value="FGGY_N"/>
    <property type="match status" value="1"/>
</dbReference>
<dbReference type="SUPFAM" id="SSF53067">
    <property type="entry name" value="Actin-like ATPase domain"/>
    <property type="match status" value="2"/>
</dbReference>
<evidence type="ECO:0000259" key="4">
    <source>
        <dbReference type="Pfam" id="PF00370"/>
    </source>
</evidence>
<evidence type="ECO:0000313" key="6">
    <source>
        <dbReference type="EMBL" id="MCB8878466.1"/>
    </source>
</evidence>
<reference evidence="6" key="1">
    <citation type="journal article" date="2021" name="Microorganisms">
        <title>Acidisoma silvae sp. nov. and Acidisomacellulosilytica sp. nov., Two Acidophilic Bacteria Isolated from Decaying Wood, Hydrolyzing Cellulose and Producing Poly-3-hydroxybutyrate.</title>
        <authorList>
            <person name="Mieszkin S."/>
            <person name="Pouder E."/>
            <person name="Uroz S."/>
            <person name="Simon-Colin C."/>
            <person name="Alain K."/>
        </authorList>
    </citation>
    <scope>NUCLEOTIDE SEQUENCE</scope>
    <source>
        <strain evidence="6">HW T2.11</strain>
    </source>
</reference>
<dbReference type="GO" id="GO:0005975">
    <property type="term" value="P:carbohydrate metabolic process"/>
    <property type="evidence" value="ECO:0007669"/>
    <property type="project" value="InterPro"/>
</dbReference>
<organism evidence="6 7">
    <name type="scientific">Acidisoma silvae</name>
    <dbReference type="NCBI Taxonomy" id="2802396"/>
    <lineage>
        <taxon>Bacteria</taxon>
        <taxon>Pseudomonadati</taxon>
        <taxon>Pseudomonadota</taxon>
        <taxon>Alphaproteobacteria</taxon>
        <taxon>Acetobacterales</taxon>
        <taxon>Acidocellaceae</taxon>
        <taxon>Acidisoma</taxon>
    </lineage>
</organism>
<dbReference type="CDD" id="cd07802">
    <property type="entry name" value="ASKHA_NBD_FGGY_EcLyxK-like"/>
    <property type="match status" value="1"/>
</dbReference>
<dbReference type="EMBL" id="JAESVB010000038">
    <property type="protein sequence ID" value="MCB8878466.1"/>
    <property type="molecule type" value="Genomic_DNA"/>
</dbReference>
<dbReference type="PIRSF" id="PIRSF000538">
    <property type="entry name" value="GlpK"/>
    <property type="match status" value="1"/>
</dbReference>
<evidence type="ECO:0000256" key="3">
    <source>
        <dbReference type="ARBA" id="ARBA00022777"/>
    </source>
</evidence>
<dbReference type="InterPro" id="IPR018485">
    <property type="entry name" value="FGGY_C"/>
</dbReference>
<dbReference type="InterPro" id="IPR043129">
    <property type="entry name" value="ATPase_NBD"/>
</dbReference>
<accession>A0A963YWK1</accession>
<proteinExistence type="inferred from homology"/>
<keyword evidence="2" id="KW-0808">Transferase</keyword>
<sequence>MTGMATLAANLFLGIDVGGSVVKAAVFSDRGQEIACGRFPLGTVSTAPGRNERDLEGIWTAVCTAIRQVIDRVPGGAHRIAAIACVGHGNGLYLLDRTLRQVRPGIVSSDTRGDALLDEMAQHSAARAITQRRGQRFGGSEPALLMHWLDQHEPDARDRTAHVLFCKDYIRFRLTNTLGTDLFDATGAGLVVRGTQSWDEASLLALELGPWAAKLPPIQNSFDIAGTVTPDCAAATGLRVGTPVAVGTMDLEAVTFAMGSIDPNHFAIASGTWNLGMVIVDTFRSVEQPLMQSRCHGDRATLISAGSPTGVGNVSWLLGEVFGQAQPDWPEIERQLAQARPERAGPIYLPQINGQAGRPQAGFMGVTGMTSRHDLMTAVYQSAAFIHRQSRAEIERLTTNRLSLAKLSGAAAKSPVWSQIIADVLAMPVETSAGSEEGALGCAIVAAIACGRFPSLASAVAAMTRPEKRFEPRAEFLDHFEYRFTRFQKLQEALAPWWAS</sequence>
<evidence type="ECO:0000259" key="5">
    <source>
        <dbReference type="Pfam" id="PF02782"/>
    </source>
</evidence>
<comment type="similarity">
    <text evidence="1">Belongs to the FGGY kinase family.</text>
</comment>
<feature type="domain" description="Carbohydrate kinase FGGY N-terminal" evidence="4">
    <location>
        <begin position="12"/>
        <end position="253"/>
    </location>
</feature>
<feature type="domain" description="Carbohydrate kinase FGGY C-terminal" evidence="5">
    <location>
        <begin position="268"/>
        <end position="450"/>
    </location>
</feature>
<dbReference type="InterPro" id="IPR000577">
    <property type="entry name" value="Carb_kinase_FGGY"/>
</dbReference>
<dbReference type="Pfam" id="PF02782">
    <property type="entry name" value="FGGY_C"/>
    <property type="match status" value="1"/>
</dbReference>
<protein>
    <submittedName>
        <fullName evidence="6">Carbohydrate kinase</fullName>
    </submittedName>
</protein>
<dbReference type="Gene3D" id="3.30.420.40">
    <property type="match status" value="2"/>
</dbReference>
<dbReference type="PANTHER" id="PTHR43095">
    <property type="entry name" value="SUGAR KINASE"/>
    <property type="match status" value="1"/>
</dbReference>
<name>A0A963YWK1_9PROT</name>
<dbReference type="RefSeq" id="WP_227324109.1">
    <property type="nucleotide sequence ID" value="NZ_JAESVB010000038.1"/>
</dbReference>
<reference evidence="6" key="2">
    <citation type="submission" date="2021-01" db="EMBL/GenBank/DDBJ databases">
        <authorList>
            <person name="Mieszkin S."/>
            <person name="Pouder E."/>
            <person name="Alain K."/>
        </authorList>
    </citation>
    <scope>NUCLEOTIDE SEQUENCE</scope>
    <source>
        <strain evidence="6">HW T2.11</strain>
    </source>
</reference>
<keyword evidence="7" id="KW-1185">Reference proteome</keyword>
<evidence type="ECO:0000256" key="1">
    <source>
        <dbReference type="ARBA" id="ARBA00009156"/>
    </source>
</evidence>
<keyword evidence="3 6" id="KW-0418">Kinase</keyword>
<evidence type="ECO:0000256" key="2">
    <source>
        <dbReference type="ARBA" id="ARBA00022679"/>
    </source>
</evidence>